<evidence type="ECO:0000313" key="2">
    <source>
        <dbReference type="Proteomes" id="UP000295252"/>
    </source>
</evidence>
<dbReference type="PANTHER" id="PTHR47818:SF2">
    <property type="entry name" value="F-BOX DOMAIN-CONTAINING PROTEIN"/>
    <property type="match status" value="1"/>
</dbReference>
<dbReference type="InParanoid" id="A0A068VMM4"/>
<keyword evidence="2" id="KW-1185">Reference proteome</keyword>
<organism evidence="1 2">
    <name type="scientific">Coffea canephora</name>
    <name type="common">Robusta coffee</name>
    <dbReference type="NCBI Taxonomy" id="49390"/>
    <lineage>
        <taxon>Eukaryota</taxon>
        <taxon>Viridiplantae</taxon>
        <taxon>Streptophyta</taxon>
        <taxon>Embryophyta</taxon>
        <taxon>Tracheophyta</taxon>
        <taxon>Spermatophyta</taxon>
        <taxon>Magnoliopsida</taxon>
        <taxon>eudicotyledons</taxon>
        <taxon>Gunneridae</taxon>
        <taxon>Pentapetalae</taxon>
        <taxon>asterids</taxon>
        <taxon>lamiids</taxon>
        <taxon>Gentianales</taxon>
        <taxon>Rubiaceae</taxon>
        <taxon>Ixoroideae</taxon>
        <taxon>Gardenieae complex</taxon>
        <taxon>Bertiereae - Coffeeae clade</taxon>
        <taxon>Coffeeae</taxon>
        <taxon>Coffea</taxon>
    </lineage>
</organism>
<gene>
    <name evidence="1" type="ORF">GSCOC_T00005991001</name>
</gene>
<dbReference type="SUPFAM" id="SSF52047">
    <property type="entry name" value="RNI-like"/>
    <property type="match status" value="1"/>
</dbReference>
<dbReference type="Gramene" id="CDP21849">
    <property type="protein sequence ID" value="CDP21849"/>
    <property type="gene ID" value="GSCOC_T00005991001"/>
</dbReference>
<protein>
    <submittedName>
        <fullName evidence="1">DH200=94 genomic scaffold, scaffold_7107</fullName>
    </submittedName>
</protein>
<accession>A0A068VMM4</accession>
<reference evidence="2" key="1">
    <citation type="journal article" date="2014" name="Science">
        <title>The coffee genome provides insight into the convergent evolution of caffeine biosynthesis.</title>
        <authorList>
            <person name="Denoeud F."/>
            <person name="Carretero-Paulet L."/>
            <person name="Dereeper A."/>
            <person name="Droc G."/>
            <person name="Guyot R."/>
            <person name="Pietrella M."/>
            <person name="Zheng C."/>
            <person name="Alberti A."/>
            <person name="Anthony F."/>
            <person name="Aprea G."/>
            <person name="Aury J.M."/>
            <person name="Bento P."/>
            <person name="Bernard M."/>
            <person name="Bocs S."/>
            <person name="Campa C."/>
            <person name="Cenci A."/>
            <person name="Combes M.C."/>
            <person name="Crouzillat D."/>
            <person name="Da Silva C."/>
            <person name="Daddiego L."/>
            <person name="De Bellis F."/>
            <person name="Dussert S."/>
            <person name="Garsmeur O."/>
            <person name="Gayraud T."/>
            <person name="Guignon V."/>
            <person name="Jahn K."/>
            <person name="Jamilloux V."/>
            <person name="Joet T."/>
            <person name="Labadie K."/>
            <person name="Lan T."/>
            <person name="Leclercq J."/>
            <person name="Lepelley M."/>
            <person name="Leroy T."/>
            <person name="Li L.T."/>
            <person name="Librado P."/>
            <person name="Lopez L."/>
            <person name="Munoz A."/>
            <person name="Noel B."/>
            <person name="Pallavicini A."/>
            <person name="Perrotta G."/>
            <person name="Poncet V."/>
            <person name="Pot D."/>
            <person name="Priyono X."/>
            <person name="Rigoreau M."/>
            <person name="Rouard M."/>
            <person name="Rozas J."/>
            <person name="Tranchant-Dubreuil C."/>
            <person name="VanBuren R."/>
            <person name="Zhang Q."/>
            <person name="Andrade A.C."/>
            <person name="Argout X."/>
            <person name="Bertrand B."/>
            <person name="de Kochko A."/>
            <person name="Graziosi G."/>
            <person name="Henry R.J."/>
            <person name="Jayarama X."/>
            <person name="Ming R."/>
            <person name="Nagai C."/>
            <person name="Rounsley S."/>
            <person name="Sankoff D."/>
            <person name="Giuliano G."/>
            <person name="Albert V.A."/>
            <person name="Wincker P."/>
            <person name="Lashermes P."/>
        </authorList>
    </citation>
    <scope>NUCLEOTIDE SEQUENCE [LARGE SCALE GENOMIC DNA]</scope>
    <source>
        <strain evidence="2">cv. DH200-94</strain>
    </source>
</reference>
<dbReference type="Proteomes" id="UP000295252">
    <property type="component" value="Unassembled WGS sequence"/>
</dbReference>
<dbReference type="InterPro" id="IPR032675">
    <property type="entry name" value="LRR_dom_sf"/>
</dbReference>
<dbReference type="OrthoDB" id="120976at2759"/>
<proteinExistence type="predicted"/>
<dbReference type="OMA" id="LISCAPE"/>
<name>A0A068VMM4_COFCA</name>
<dbReference type="AlphaFoldDB" id="A0A068VMM4"/>
<dbReference type="PhylomeDB" id="A0A068VMM4"/>
<dbReference type="PANTHER" id="PTHR47818">
    <property type="entry name" value="RNI-LIKE SUPERFAMILY PROTEIN"/>
    <property type="match status" value="1"/>
</dbReference>
<sequence>MLLSTIYLFSKIGALLGKFLSKGLQSLDIDDIDLGPPGFQKAQDEIMGDLKLVYINISKNYGGIETANFLSKLISCAPELAAIDARCNSMPVESLSIICSTLKAMRGKVEHLDLRGNTSLIRFADASLLDELKMNRKSILKLDSSYDPDAPYDQDP</sequence>
<evidence type="ECO:0000313" key="1">
    <source>
        <dbReference type="EMBL" id="CDP21849.1"/>
    </source>
</evidence>
<dbReference type="Gene3D" id="3.80.10.10">
    <property type="entry name" value="Ribonuclease Inhibitor"/>
    <property type="match status" value="1"/>
</dbReference>
<dbReference type="STRING" id="49390.A0A068VMM4"/>
<dbReference type="EMBL" id="HG746191">
    <property type="protein sequence ID" value="CDP21849.1"/>
    <property type="molecule type" value="Genomic_DNA"/>
</dbReference>